<evidence type="ECO:0000313" key="2">
    <source>
        <dbReference type="Proteomes" id="UP001203004"/>
    </source>
</evidence>
<keyword evidence="2" id="KW-1185">Reference proteome</keyword>
<accession>A0ABT0M9G9</accession>
<sequence length="77" mass="8876">MKKNETQLGDHVFVICRNPHTATASLIQEAEVVENPEKKQDKALLLHDMYYEFAEEDAVFATADEAERVYKQIYGED</sequence>
<name>A0ABT0M9G9_9BACL</name>
<proteinExistence type="predicted"/>
<reference evidence="1 2" key="1">
    <citation type="submission" date="2022-05" db="EMBL/GenBank/DDBJ databases">
        <title>Sporolactobacillus sp nov CPB3-1, isolated from tree bark (Mangifera indica L.).</title>
        <authorList>
            <person name="Phuengjayaem S."/>
            <person name="Tanasupawat S."/>
        </authorList>
    </citation>
    <scope>NUCLEOTIDE SEQUENCE [LARGE SCALE GENOMIC DNA]</scope>
    <source>
        <strain evidence="1 2">CPB3-1</strain>
    </source>
</reference>
<dbReference type="Proteomes" id="UP001203004">
    <property type="component" value="Unassembled WGS sequence"/>
</dbReference>
<dbReference type="RefSeq" id="WP_249099621.1">
    <property type="nucleotide sequence ID" value="NZ_JAMAST010000004.1"/>
</dbReference>
<dbReference type="Pfam" id="PF11132">
    <property type="entry name" value="SplA"/>
    <property type="match status" value="1"/>
</dbReference>
<dbReference type="InterPro" id="IPR022608">
    <property type="entry name" value="Tscrpt_reg_SplA"/>
</dbReference>
<protein>
    <submittedName>
        <fullName evidence="1">Transcriptional regulator</fullName>
    </submittedName>
</protein>
<organism evidence="1 2">
    <name type="scientific">Sporolactobacillus mangiferae</name>
    <dbReference type="NCBI Taxonomy" id="2940498"/>
    <lineage>
        <taxon>Bacteria</taxon>
        <taxon>Bacillati</taxon>
        <taxon>Bacillota</taxon>
        <taxon>Bacilli</taxon>
        <taxon>Bacillales</taxon>
        <taxon>Sporolactobacillaceae</taxon>
        <taxon>Sporolactobacillus</taxon>
    </lineage>
</organism>
<comment type="caution">
    <text evidence="1">The sequence shown here is derived from an EMBL/GenBank/DDBJ whole genome shotgun (WGS) entry which is preliminary data.</text>
</comment>
<evidence type="ECO:0000313" key="1">
    <source>
        <dbReference type="EMBL" id="MCL1631509.1"/>
    </source>
</evidence>
<dbReference type="EMBL" id="JAMAST010000004">
    <property type="protein sequence ID" value="MCL1631509.1"/>
    <property type="molecule type" value="Genomic_DNA"/>
</dbReference>
<gene>
    <name evidence="1" type="ORF">M3N64_06040</name>
</gene>